<organism evidence="1 2">
    <name type="scientific">Holotrichia oblita</name>
    <name type="common">Chafer beetle</name>
    <dbReference type="NCBI Taxonomy" id="644536"/>
    <lineage>
        <taxon>Eukaryota</taxon>
        <taxon>Metazoa</taxon>
        <taxon>Ecdysozoa</taxon>
        <taxon>Arthropoda</taxon>
        <taxon>Hexapoda</taxon>
        <taxon>Insecta</taxon>
        <taxon>Pterygota</taxon>
        <taxon>Neoptera</taxon>
        <taxon>Endopterygota</taxon>
        <taxon>Coleoptera</taxon>
        <taxon>Polyphaga</taxon>
        <taxon>Scarabaeiformia</taxon>
        <taxon>Scarabaeidae</taxon>
        <taxon>Melolonthinae</taxon>
        <taxon>Holotrichia</taxon>
    </lineage>
</organism>
<comment type="caution">
    <text evidence="1">The sequence shown here is derived from an EMBL/GenBank/DDBJ whole genome shotgun (WGS) entry which is preliminary data.</text>
</comment>
<accession>A0ACB9SJW4</accession>
<proteinExistence type="predicted"/>
<keyword evidence="2" id="KW-1185">Reference proteome</keyword>
<dbReference type="EMBL" id="CM043023">
    <property type="protein sequence ID" value="KAI4455485.1"/>
    <property type="molecule type" value="Genomic_DNA"/>
</dbReference>
<dbReference type="Proteomes" id="UP001056778">
    <property type="component" value="Chromosome 9"/>
</dbReference>
<name>A0ACB9SJW4_HOLOL</name>
<sequence length="381" mass="43410">MCLHIIATPLKSKRYLSSSSVVPSLKLPVRRHDVACAYNIDRQQRYEKRKKDSFRECGSQDTIFTGADSQEHVPVTETLKEVLKSEQEYATKSVQVDRLVEYNHKCSIKGIVNTETKLVILTGIPMKVYTALTSCVTNILREQGSVDVNIEDKVLLVLMKLKQNYSFRSLAVLFDNCETTVRNYFHNTLPLLSTALKCIIYWPTKDENLSNMPNCFKKYQNTAVVLDCTEIPVEKTNCLKCRIRTYSYYKSTHTIKVLIGVTPSGSISYVSSTYGGRTSDKAIFNNENINKLIPHIDAVMVDKGFHIEGECKQFSQLDAEQTAQIARARVHVERTIERLKQYSILCQKIEWEMLPYVDDIVTVVCALVNLSKPILSQDKIL</sequence>
<evidence type="ECO:0000313" key="1">
    <source>
        <dbReference type="EMBL" id="KAI4455485.1"/>
    </source>
</evidence>
<reference evidence="1" key="1">
    <citation type="submission" date="2022-04" db="EMBL/GenBank/DDBJ databases">
        <title>Chromosome-scale genome assembly of Holotrichia oblita Faldermann.</title>
        <authorList>
            <person name="Rongchong L."/>
        </authorList>
    </citation>
    <scope>NUCLEOTIDE SEQUENCE</scope>
    <source>
        <strain evidence="1">81SQS9</strain>
    </source>
</reference>
<evidence type="ECO:0000313" key="2">
    <source>
        <dbReference type="Proteomes" id="UP001056778"/>
    </source>
</evidence>
<gene>
    <name evidence="1" type="ORF">MML48_9g00020944</name>
</gene>
<protein>
    <submittedName>
        <fullName evidence="1">Thap domain protein</fullName>
    </submittedName>
</protein>